<dbReference type="GO" id="GO:0009432">
    <property type="term" value="P:SOS response"/>
    <property type="evidence" value="ECO:0007669"/>
    <property type="project" value="TreeGrafter"/>
</dbReference>
<dbReference type="Proteomes" id="UP000184693">
    <property type="component" value="Unassembled WGS sequence"/>
</dbReference>
<dbReference type="EMBL" id="FSRM01000002">
    <property type="protein sequence ID" value="SIO49404.1"/>
    <property type="molecule type" value="Genomic_DNA"/>
</dbReference>
<dbReference type="GO" id="GO:0018169">
    <property type="term" value="F:ribosomal S6-glutamic acid ligase activity"/>
    <property type="evidence" value="ECO:0007669"/>
    <property type="project" value="TreeGrafter"/>
</dbReference>
<gene>
    <name evidence="4" type="ORF">SAMN05444168_5458</name>
</gene>
<keyword evidence="2" id="KW-0067">ATP-binding</keyword>
<protein>
    <submittedName>
        <fullName evidence="4">Tetratricopeptide repeat-containing protein</fullName>
    </submittedName>
</protein>
<dbReference type="GO" id="GO:0046872">
    <property type="term" value="F:metal ion binding"/>
    <property type="evidence" value="ECO:0007669"/>
    <property type="project" value="InterPro"/>
</dbReference>
<name>A0A1N6JYI9_9BURK</name>
<evidence type="ECO:0000256" key="1">
    <source>
        <dbReference type="PROSITE-ProRule" id="PRU00339"/>
    </source>
</evidence>
<evidence type="ECO:0000256" key="2">
    <source>
        <dbReference type="PROSITE-ProRule" id="PRU00409"/>
    </source>
</evidence>
<accession>A0A1N6JYI9</accession>
<dbReference type="SUPFAM" id="SSF48452">
    <property type="entry name" value="TPR-like"/>
    <property type="match status" value="1"/>
</dbReference>
<evidence type="ECO:0000259" key="3">
    <source>
        <dbReference type="PROSITE" id="PS50975"/>
    </source>
</evidence>
<dbReference type="PANTHER" id="PTHR21621:SF0">
    <property type="entry name" value="BETA-CITRYLGLUTAMATE SYNTHASE B-RELATED"/>
    <property type="match status" value="1"/>
</dbReference>
<dbReference type="SMART" id="SM00028">
    <property type="entry name" value="TPR"/>
    <property type="match status" value="4"/>
</dbReference>
<dbReference type="InterPro" id="IPR011761">
    <property type="entry name" value="ATP-grasp"/>
</dbReference>
<dbReference type="RefSeq" id="WP_074267437.1">
    <property type="nucleotide sequence ID" value="NZ_FSRM01000002.1"/>
</dbReference>
<dbReference type="Gene3D" id="1.25.40.10">
    <property type="entry name" value="Tetratricopeptide repeat domain"/>
    <property type="match status" value="1"/>
</dbReference>
<evidence type="ECO:0000313" key="4">
    <source>
        <dbReference type="EMBL" id="SIO49404.1"/>
    </source>
</evidence>
<dbReference type="GO" id="GO:0005524">
    <property type="term" value="F:ATP binding"/>
    <property type="evidence" value="ECO:0007669"/>
    <property type="project" value="UniProtKB-UniRule"/>
</dbReference>
<proteinExistence type="predicted"/>
<dbReference type="PANTHER" id="PTHR21621">
    <property type="entry name" value="RIBOSOMAL PROTEIN S6 MODIFICATION PROTEIN"/>
    <property type="match status" value="1"/>
</dbReference>
<dbReference type="PROSITE" id="PS50975">
    <property type="entry name" value="ATP_GRASP"/>
    <property type="match status" value="1"/>
</dbReference>
<organism evidence="4 5">
    <name type="scientific">Paraburkholderia phenazinium</name>
    <dbReference type="NCBI Taxonomy" id="60549"/>
    <lineage>
        <taxon>Bacteria</taxon>
        <taxon>Pseudomonadati</taxon>
        <taxon>Pseudomonadota</taxon>
        <taxon>Betaproteobacteria</taxon>
        <taxon>Burkholderiales</taxon>
        <taxon>Burkholderiaceae</taxon>
        <taxon>Paraburkholderia</taxon>
    </lineage>
</organism>
<feature type="domain" description="ATP-grasp" evidence="3">
    <location>
        <begin position="243"/>
        <end position="450"/>
    </location>
</feature>
<dbReference type="InterPro" id="IPR011990">
    <property type="entry name" value="TPR-like_helical_dom_sf"/>
</dbReference>
<keyword evidence="1" id="KW-0802">TPR repeat</keyword>
<dbReference type="GO" id="GO:0005737">
    <property type="term" value="C:cytoplasm"/>
    <property type="evidence" value="ECO:0007669"/>
    <property type="project" value="TreeGrafter"/>
</dbReference>
<dbReference type="InterPro" id="IPR019734">
    <property type="entry name" value="TPR_rpt"/>
</dbReference>
<keyword evidence="2" id="KW-0547">Nucleotide-binding</keyword>
<dbReference type="Pfam" id="PF14559">
    <property type="entry name" value="TPR_19"/>
    <property type="match status" value="1"/>
</dbReference>
<dbReference type="OrthoDB" id="5297883at2"/>
<dbReference type="AlphaFoldDB" id="A0A1N6JYI9"/>
<feature type="repeat" description="TPR" evidence="1">
    <location>
        <begin position="3"/>
        <end position="36"/>
    </location>
</feature>
<dbReference type="Pfam" id="PF13181">
    <property type="entry name" value="TPR_8"/>
    <property type="match status" value="1"/>
</dbReference>
<dbReference type="PROSITE" id="PS50005">
    <property type="entry name" value="TPR"/>
    <property type="match status" value="2"/>
</dbReference>
<evidence type="ECO:0000313" key="5">
    <source>
        <dbReference type="Proteomes" id="UP000184693"/>
    </source>
</evidence>
<reference evidence="4 5" key="1">
    <citation type="submission" date="2016-11" db="EMBL/GenBank/DDBJ databases">
        <authorList>
            <person name="Jaros S."/>
            <person name="Januszkiewicz K."/>
            <person name="Wedrychowicz H."/>
        </authorList>
    </citation>
    <scope>NUCLEOTIDE SEQUENCE [LARGE SCALE GENOMIC DNA]</scope>
    <source>
        <strain evidence="4 5">GAS86</strain>
    </source>
</reference>
<feature type="repeat" description="TPR" evidence="1">
    <location>
        <begin position="71"/>
        <end position="104"/>
    </location>
</feature>
<dbReference type="SUPFAM" id="SSF56059">
    <property type="entry name" value="Glutathione synthetase ATP-binding domain-like"/>
    <property type="match status" value="1"/>
</dbReference>
<sequence>MSIDSHLSLASSYQQEGRLDLAESHFRQATGIEPGHWDACFGLAQVLIRRDRFEEAIGLLAQLLARPGDHAAVHRQLGLAEACTGRRQRALSHFKRALEHEPDDAATLHIVANFQQALGLDDEADASYRRALKLKPLITIPASVAPPAFRVLFVFGPNAGNTPIEYLIERARFETNIITLLPDVEYDIDRLRIYADVVVNLISDVDRGHAFLAPAQALVDGVGSPVINPPQLIAGTGRDAVAKRLAQLPGCCVPQTRLYSAAELAAVVKGTSQESLSFPVLVRPAGAHGGDNFEKFEDPAQLEAFLSRLNASSYYLTSFVDYRSNDGYFRKYRFVCVGDEILPYHLAIDDKWKVHHVTTSMATHAWMQNEEQAFLEDPWRVFGATQRAALQSIRDAIGLDYFGIDCGLARDGAIVVFEVNASMLVHGNNQRFPYKTKAVERIKQAFQALLERRARPPGKTSVQEYGT</sequence>